<keyword evidence="3 5" id="KW-0371">Homeobox</keyword>
<comment type="subcellular location">
    <subcellularLocation>
        <location evidence="1 5 6">Nucleus</location>
    </subcellularLocation>
</comment>
<dbReference type="SUPFAM" id="SSF46689">
    <property type="entry name" value="Homeodomain-like"/>
    <property type="match status" value="1"/>
</dbReference>
<reference evidence="9" key="2">
    <citation type="submission" date="2022-06" db="UniProtKB">
        <authorList>
            <consortium name="EnsemblMetazoa"/>
        </authorList>
    </citation>
    <scope>IDENTIFICATION</scope>
    <source>
        <strain evidence="9">DF5081</strain>
    </source>
</reference>
<keyword evidence="10" id="KW-1185">Reference proteome</keyword>
<keyword evidence="2 5" id="KW-0238">DNA-binding</keyword>
<feature type="region of interest" description="Disordered" evidence="7">
    <location>
        <begin position="303"/>
        <end position="389"/>
    </location>
</feature>
<dbReference type="GO" id="GO:0003386">
    <property type="term" value="P:amphid sensory organ development"/>
    <property type="evidence" value="ECO:0007669"/>
    <property type="project" value="EnsemblMetazoa"/>
</dbReference>
<evidence type="ECO:0000256" key="5">
    <source>
        <dbReference type="PROSITE-ProRule" id="PRU00108"/>
    </source>
</evidence>
<evidence type="ECO:0000256" key="1">
    <source>
        <dbReference type="ARBA" id="ARBA00004123"/>
    </source>
</evidence>
<dbReference type="FunFam" id="1.10.10.60:FF:000679">
    <property type="entry name" value="Homeobox protein aristaless"/>
    <property type="match status" value="1"/>
</dbReference>
<dbReference type="GO" id="GO:0050975">
    <property type="term" value="P:sensory perception of touch"/>
    <property type="evidence" value="ECO:0007669"/>
    <property type="project" value="EnsemblMetazoa"/>
</dbReference>
<evidence type="ECO:0000256" key="3">
    <source>
        <dbReference type="ARBA" id="ARBA00023155"/>
    </source>
</evidence>
<organism evidence="9 10">
    <name type="scientific">Caenorhabditis japonica</name>
    <dbReference type="NCBI Taxonomy" id="281687"/>
    <lineage>
        <taxon>Eukaryota</taxon>
        <taxon>Metazoa</taxon>
        <taxon>Ecdysozoa</taxon>
        <taxon>Nematoda</taxon>
        <taxon>Chromadorea</taxon>
        <taxon>Rhabditida</taxon>
        <taxon>Rhabditina</taxon>
        <taxon>Rhabditomorpha</taxon>
        <taxon>Rhabditoidea</taxon>
        <taxon>Rhabditidae</taxon>
        <taxon>Peloderinae</taxon>
        <taxon>Caenorhabditis</taxon>
    </lineage>
</organism>
<dbReference type="GO" id="GO:0048666">
    <property type="term" value="P:neuron development"/>
    <property type="evidence" value="ECO:0007669"/>
    <property type="project" value="EnsemblMetazoa"/>
</dbReference>
<dbReference type="EnsemblMetazoa" id="CJA11802.1">
    <property type="protein sequence ID" value="CJA11802.1"/>
    <property type="gene ID" value="WBGene00131006"/>
</dbReference>
<feature type="compositionally biased region" description="Low complexity" evidence="7">
    <location>
        <begin position="345"/>
        <end position="361"/>
    </location>
</feature>
<dbReference type="GO" id="GO:0000977">
    <property type="term" value="F:RNA polymerase II transcription regulatory region sequence-specific DNA binding"/>
    <property type="evidence" value="ECO:0007669"/>
    <property type="project" value="EnsemblMetazoa"/>
</dbReference>
<name>A0A8R1DVM5_CAEJA</name>
<dbReference type="InterPro" id="IPR017970">
    <property type="entry name" value="Homeobox_CS"/>
</dbReference>
<feature type="DNA-binding region" description="Homeobox" evidence="5">
    <location>
        <begin position="118"/>
        <end position="177"/>
    </location>
</feature>
<dbReference type="GO" id="GO:0000981">
    <property type="term" value="F:DNA-binding transcription factor activity, RNA polymerase II-specific"/>
    <property type="evidence" value="ECO:0007669"/>
    <property type="project" value="InterPro"/>
</dbReference>
<feature type="compositionally biased region" description="Polar residues" evidence="7">
    <location>
        <begin position="100"/>
        <end position="111"/>
    </location>
</feature>
<dbReference type="Gene3D" id="1.10.10.60">
    <property type="entry name" value="Homeodomain-like"/>
    <property type="match status" value="1"/>
</dbReference>
<evidence type="ECO:0000256" key="6">
    <source>
        <dbReference type="RuleBase" id="RU000682"/>
    </source>
</evidence>
<dbReference type="GO" id="GO:0008360">
    <property type="term" value="P:regulation of cell shape"/>
    <property type="evidence" value="ECO:0007669"/>
    <property type="project" value="EnsemblMetazoa"/>
</dbReference>
<dbReference type="Pfam" id="PF00046">
    <property type="entry name" value="Homeodomain"/>
    <property type="match status" value="1"/>
</dbReference>
<dbReference type="OMA" id="DNPYQMM"/>
<proteinExistence type="predicted"/>
<feature type="region of interest" description="Disordered" evidence="7">
    <location>
        <begin position="175"/>
        <end position="195"/>
    </location>
</feature>
<feature type="compositionally biased region" description="Basic and acidic residues" evidence="7">
    <location>
        <begin position="378"/>
        <end position="389"/>
    </location>
</feature>
<sequence length="389" mass="42357">MPELKSLKGSKSSKNQEEMNCPPLLRPNGADINQYSKNLMEQLQAQLFANPALPFPSFPPAFSIAALTNNQHEIKEEDGKKTPPTDNILEAASALDSRENGSPSDGTNSPDDNGKRKQRRYRTTFSAFQLDELEKVFARTHYPDVFTREELATRVQLTEARVQVWFQNRRAKYRKQERSSTHHHPYQAPINIPTSNGDNPYQMMLSQEAIFAAFNQQAAAHLLSEQVRIANADRRSQSPSVPVTTASPIAPSAVTPTFPTNADALNLFFGGVTPVTPQMLYVQQLTRAMDVFRNQLMGNAPGATAEISEITPLKPEESASSRAGSQSPTPTESSGLGSGPGSGSASGSSGVESTETTVTVSNASPTNFADMNSLIAEPNKEERKSEDNS</sequence>
<dbReference type="InterPro" id="IPR001356">
    <property type="entry name" value="HD"/>
</dbReference>
<reference evidence="10" key="1">
    <citation type="submission" date="2010-08" db="EMBL/GenBank/DDBJ databases">
        <authorList>
            <consortium name="Caenorhabditis japonica Sequencing Consortium"/>
            <person name="Wilson R.K."/>
        </authorList>
    </citation>
    <scope>NUCLEOTIDE SEQUENCE [LARGE SCALE GENOMIC DNA]</scope>
    <source>
        <strain evidence="10">DF5081</strain>
    </source>
</reference>
<dbReference type="PROSITE" id="PS50071">
    <property type="entry name" value="HOMEOBOX_2"/>
    <property type="match status" value="1"/>
</dbReference>
<dbReference type="CDD" id="cd00086">
    <property type="entry name" value="homeodomain"/>
    <property type="match status" value="1"/>
</dbReference>
<dbReference type="SMART" id="SM00389">
    <property type="entry name" value="HOX"/>
    <property type="match status" value="1"/>
</dbReference>
<dbReference type="GO" id="GO:0005634">
    <property type="term" value="C:nucleus"/>
    <property type="evidence" value="ECO:0007669"/>
    <property type="project" value="UniProtKB-SubCell"/>
</dbReference>
<dbReference type="PANTHER" id="PTHR24329:SF543">
    <property type="entry name" value="FI01017P-RELATED"/>
    <property type="match status" value="1"/>
</dbReference>
<keyword evidence="4 5" id="KW-0539">Nucleus</keyword>
<feature type="domain" description="Homeobox" evidence="8">
    <location>
        <begin position="116"/>
        <end position="176"/>
    </location>
</feature>
<dbReference type="PROSITE" id="PS00027">
    <property type="entry name" value="HOMEOBOX_1"/>
    <property type="match status" value="1"/>
</dbReference>
<evidence type="ECO:0000256" key="7">
    <source>
        <dbReference type="SAM" id="MobiDB-lite"/>
    </source>
</evidence>
<evidence type="ECO:0000259" key="8">
    <source>
        <dbReference type="PROSITE" id="PS50071"/>
    </source>
</evidence>
<accession>A0A8R1DVM5</accession>
<dbReference type="PANTHER" id="PTHR24329">
    <property type="entry name" value="HOMEOBOX PROTEIN ARISTALESS"/>
    <property type="match status" value="1"/>
</dbReference>
<evidence type="ECO:0000256" key="2">
    <source>
        <dbReference type="ARBA" id="ARBA00023125"/>
    </source>
</evidence>
<dbReference type="InterPro" id="IPR050649">
    <property type="entry name" value="Paired_Homeobox_TFs"/>
</dbReference>
<protein>
    <submittedName>
        <fullName evidence="9">Homeobox domain-containing protein</fullName>
    </submittedName>
</protein>
<dbReference type="Proteomes" id="UP000005237">
    <property type="component" value="Unassembled WGS sequence"/>
</dbReference>
<dbReference type="GO" id="GO:0045944">
    <property type="term" value="P:positive regulation of transcription by RNA polymerase II"/>
    <property type="evidence" value="ECO:0007669"/>
    <property type="project" value="EnsemblMetazoa"/>
</dbReference>
<dbReference type="AlphaFoldDB" id="A0A8R1DVM5"/>
<dbReference type="GO" id="GO:0048730">
    <property type="term" value="P:epidermis morphogenesis"/>
    <property type="evidence" value="ECO:0007669"/>
    <property type="project" value="EnsemblMetazoa"/>
</dbReference>
<feature type="region of interest" description="Disordered" evidence="7">
    <location>
        <begin position="94"/>
        <end position="120"/>
    </location>
</feature>
<evidence type="ECO:0000256" key="4">
    <source>
        <dbReference type="ARBA" id="ARBA00023242"/>
    </source>
</evidence>
<evidence type="ECO:0000313" key="9">
    <source>
        <dbReference type="EnsemblMetazoa" id="CJA11802.1"/>
    </source>
</evidence>
<dbReference type="InterPro" id="IPR009057">
    <property type="entry name" value="Homeodomain-like_sf"/>
</dbReference>
<evidence type="ECO:0000313" key="10">
    <source>
        <dbReference type="Proteomes" id="UP000005237"/>
    </source>
</evidence>
<feature type="region of interest" description="Disordered" evidence="7">
    <location>
        <begin position="1"/>
        <end position="33"/>
    </location>
</feature>